<name>A0A9N9CJR7_9GLOM</name>
<proteinExistence type="predicted"/>
<keyword evidence="2" id="KW-1185">Reference proteome</keyword>
<protein>
    <submittedName>
        <fullName evidence="1">4866_t:CDS:1</fullName>
    </submittedName>
</protein>
<reference evidence="1" key="1">
    <citation type="submission" date="2021-06" db="EMBL/GenBank/DDBJ databases">
        <authorList>
            <person name="Kallberg Y."/>
            <person name="Tangrot J."/>
            <person name="Rosling A."/>
        </authorList>
    </citation>
    <scope>NUCLEOTIDE SEQUENCE</scope>
    <source>
        <strain evidence="1">IA702</strain>
    </source>
</reference>
<gene>
    <name evidence="1" type="ORF">POCULU_LOCUS7630</name>
</gene>
<dbReference type="AlphaFoldDB" id="A0A9N9CJR7"/>
<feature type="non-terminal residue" evidence="1">
    <location>
        <position position="1"/>
    </location>
</feature>
<evidence type="ECO:0000313" key="1">
    <source>
        <dbReference type="EMBL" id="CAG8604304.1"/>
    </source>
</evidence>
<organism evidence="1 2">
    <name type="scientific">Paraglomus occultum</name>
    <dbReference type="NCBI Taxonomy" id="144539"/>
    <lineage>
        <taxon>Eukaryota</taxon>
        <taxon>Fungi</taxon>
        <taxon>Fungi incertae sedis</taxon>
        <taxon>Mucoromycota</taxon>
        <taxon>Glomeromycotina</taxon>
        <taxon>Glomeromycetes</taxon>
        <taxon>Paraglomerales</taxon>
        <taxon>Paraglomeraceae</taxon>
        <taxon>Paraglomus</taxon>
    </lineage>
</organism>
<dbReference type="Proteomes" id="UP000789572">
    <property type="component" value="Unassembled WGS sequence"/>
</dbReference>
<dbReference type="EMBL" id="CAJVPJ010001808">
    <property type="protein sequence ID" value="CAG8604304.1"/>
    <property type="molecule type" value="Genomic_DNA"/>
</dbReference>
<sequence>HNNKNVLAMSQLHAEILPSNRTPQPYYKSQLEFKQIPHPTSHLRRQIS</sequence>
<accession>A0A9N9CJR7</accession>
<evidence type="ECO:0000313" key="2">
    <source>
        <dbReference type="Proteomes" id="UP000789572"/>
    </source>
</evidence>
<comment type="caution">
    <text evidence="1">The sequence shown here is derived from an EMBL/GenBank/DDBJ whole genome shotgun (WGS) entry which is preliminary data.</text>
</comment>